<dbReference type="AlphaFoldDB" id="A0A1W6N0L5"/>
<keyword evidence="2" id="KW-1185">Reference proteome</keyword>
<dbReference type="EMBL" id="CP019948">
    <property type="protein sequence ID" value="ARN83414.1"/>
    <property type="molecule type" value="Genomic_DNA"/>
</dbReference>
<dbReference type="Proteomes" id="UP000193978">
    <property type="component" value="Chromosome"/>
</dbReference>
<protein>
    <submittedName>
        <fullName evidence="1">Uncharacterized protein</fullName>
    </submittedName>
</protein>
<dbReference type="KEGG" id="mbry:B1812_05490"/>
<accession>A0A1W6N0L5</accession>
<reference evidence="1 2" key="1">
    <citation type="submission" date="2017-02" db="EMBL/GenBank/DDBJ databases">
        <authorList>
            <person name="Peterson S.W."/>
        </authorList>
    </citation>
    <scope>NUCLEOTIDE SEQUENCE [LARGE SCALE GENOMIC DNA]</scope>
    <source>
        <strain evidence="1 2">S285</strain>
    </source>
</reference>
<dbReference type="RefSeq" id="WP_085773535.1">
    <property type="nucleotide sequence ID" value="NZ_AP027149.1"/>
</dbReference>
<sequence>MPNSAEQKTGIVSAPSRDLAALPAPVAAIRLKILEACAKGELEALRIPIDWNETRPLFQRSGGKRPPGYDPIETLRALSFDRKGLETLNVAKAALSQAYSKIERGPVTIYEWPAFAAPPTTPEAERAFWSCVRFYDYARPIANGGPRVTRLGFGADGVWHYFWSEG</sequence>
<name>A0A1W6N0L5_9HYPH</name>
<evidence type="ECO:0000313" key="2">
    <source>
        <dbReference type="Proteomes" id="UP000193978"/>
    </source>
</evidence>
<organism evidence="1 2">
    <name type="scientific">Methylocystis bryophila</name>
    <dbReference type="NCBI Taxonomy" id="655015"/>
    <lineage>
        <taxon>Bacteria</taxon>
        <taxon>Pseudomonadati</taxon>
        <taxon>Pseudomonadota</taxon>
        <taxon>Alphaproteobacteria</taxon>
        <taxon>Hyphomicrobiales</taxon>
        <taxon>Methylocystaceae</taxon>
        <taxon>Methylocystis</taxon>
    </lineage>
</organism>
<gene>
    <name evidence="1" type="ORF">B1812_05490</name>
</gene>
<evidence type="ECO:0000313" key="1">
    <source>
        <dbReference type="EMBL" id="ARN83414.1"/>
    </source>
</evidence>
<dbReference type="STRING" id="655015.B1812_05490"/>
<dbReference type="OrthoDB" id="9809589at2"/>
<proteinExistence type="predicted"/>